<organism evidence="1 2">
    <name type="scientific">Exiguobacterium marinum</name>
    <dbReference type="NCBI Taxonomy" id="273528"/>
    <lineage>
        <taxon>Bacteria</taxon>
        <taxon>Bacillati</taxon>
        <taxon>Bacillota</taxon>
        <taxon>Bacilli</taxon>
        <taxon>Bacillales</taxon>
        <taxon>Bacillales Family XII. Incertae Sedis</taxon>
        <taxon>Exiguobacterium</taxon>
    </lineage>
</organism>
<accession>A0ABY7X464</accession>
<reference evidence="1 2" key="1">
    <citation type="submission" date="2023-02" db="EMBL/GenBank/DDBJ databases">
        <title>A bacterium isolated from plastisphere.</title>
        <authorList>
            <person name="Sun Y."/>
        </authorList>
    </citation>
    <scope>NUCLEOTIDE SEQUENCE [LARGE SCALE GENOMIC DNA]</scope>
    <source>
        <strain evidence="2">a-1</strain>
    </source>
</reference>
<dbReference type="EMBL" id="CP118099">
    <property type="protein sequence ID" value="WDH76696.1"/>
    <property type="molecule type" value="Genomic_DNA"/>
</dbReference>
<proteinExistence type="predicted"/>
<dbReference type="RefSeq" id="WP_274357300.1">
    <property type="nucleotide sequence ID" value="NZ_CP118099.1"/>
</dbReference>
<protein>
    <submittedName>
        <fullName evidence="1">Uncharacterized protein</fullName>
    </submittedName>
</protein>
<sequence length="120" mass="14015">MKKWLFIGFIVLIVARVWVAPIYTSKPSETDFVSWFEETYSVQCEDESCDSFELIGDQTNTFVNEEGYMKQSSGLFAFNMEVRRLYRSVEEPERVGTIEVRWNHDSFEITEETGIFVSSP</sequence>
<gene>
    <name evidence="1" type="ORF">PTI97_04055</name>
</gene>
<dbReference type="Proteomes" id="UP001213680">
    <property type="component" value="Chromosome"/>
</dbReference>
<keyword evidence="2" id="KW-1185">Reference proteome</keyword>
<evidence type="ECO:0000313" key="2">
    <source>
        <dbReference type="Proteomes" id="UP001213680"/>
    </source>
</evidence>
<name>A0ABY7X464_9BACL</name>
<evidence type="ECO:0000313" key="1">
    <source>
        <dbReference type="EMBL" id="WDH76696.1"/>
    </source>
</evidence>